<dbReference type="AlphaFoldDB" id="G7GKD5"/>
<keyword evidence="5 8" id="KW-0560">Oxidoreductase</keyword>
<dbReference type="Gene3D" id="1.10.630.10">
    <property type="entry name" value="Cytochrome P450"/>
    <property type="match status" value="1"/>
</dbReference>
<sequence>MLRMTETATEVQNDTPYFPMDRDMRCPFAPPEGTRLLREKNPVSQVEIWDGSTPWLITGLAELKSLLKDSRISVDESREGFPHWNEGMKANVAMRPKSVFNSDGKEHSHFRRMMTKAFTPKRVNALRPFLQETTDKLIADMLAGPKPADLVTSLALPLPSIVISQMLGIGYEHHDFFQENAVKSVDRYATPEQNMEAFAAMFMFMYELVEKKMAEPTDDVISDFAIRARDGEIDAAEAAQMGLGLLIAGHETSANMISLGVLALLQNPDQLAIIKDTDDEDVIANAVEELMRYLGIIHNGQRRIAVEDIEISGQTIKAGDGVIVELASSNWDPRAFENPQTLDLRRNVVQHTGFGFGPHQCIGMMLARAELQIVFKSIFRHAPDLAVACAPDEIEYKSDRLAYGVYALPVTW</sequence>
<dbReference type="InterPro" id="IPR017972">
    <property type="entry name" value="Cyt_P450_CS"/>
</dbReference>
<dbReference type="SUPFAM" id="SSF48264">
    <property type="entry name" value="Cytochrome P450"/>
    <property type="match status" value="1"/>
</dbReference>
<evidence type="ECO:0000256" key="8">
    <source>
        <dbReference type="RuleBase" id="RU000461"/>
    </source>
</evidence>
<dbReference type="GO" id="GO:0016705">
    <property type="term" value="F:oxidoreductase activity, acting on paired donors, with incorporation or reduction of molecular oxygen"/>
    <property type="evidence" value="ECO:0007669"/>
    <property type="project" value="InterPro"/>
</dbReference>
<dbReference type="GO" id="GO:0005506">
    <property type="term" value="F:iron ion binding"/>
    <property type="evidence" value="ECO:0007669"/>
    <property type="project" value="InterPro"/>
</dbReference>
<dbReference type="PANTHER" id="PTHR46696:SF1">
    <property type="entry name" value="CYTOCHROME P450 YJIB-RELATED"/>
    <property type="match status" value="1"/>
</dbReference>
<dbReference type="InterPro" id="IPR002397">
    <property type="entry name" value="Cyt_P450_B"/>
</dbReference>
<organism evidence="10 11">
    <name type="scientific">Gordonia amarae NBRC 15530</name>
    <dbReference type="NCBI Taxonomy" id="1075090"/>
    <lineage>
        <taxon>Bacteria</taxon>
        <taxon>Bacillati</taxon>
        <taxon>Actinomycetota</taxon>
        <taxon>Actinomycetes</taxon>
        <taxon>Mycobacteriales</taxon>
        <taxon>Gordoniaceae</taxon>
        <taxon>Gordonia</taxon>
    </lineage>
</organism>
<dbReference type="PANTHER" id="PTHR46696">
    <property type="entry name" value="P450, PUTATIVE (EUROFUNG)-RELATED"/>
    <property type="match status" value="1"/>
</dbReference>
<protein>
    <submittedName>
        <fullName evidence="10">Putative cytochrome P450</fullName>
    </submittedName>
</protein>
<evidence type="ECO:0000256" key="1">
    <source>
        <dbReference type="ARBA" id="ARBA00001971"/>
    </source>
</evidence>
<dbReference type="STRING" id="1075090.GOAMR_11_00200"/>
<comment type="similarity">
    <text evidence="2 8">Belongs to the cytochrome P450 family.</text>
</comment>
<evidence type="ECO:0000256" key="4">
    <source>
        <dbReference type="ARBA" id="ARBA00022723"/>
    </source>
</evidence>
<keyword evidence="3 8" id="KW-0349">Heme</keyword>
<feature type="compositionally biased region" description="Polar residues" evidence="9">
    <location>
        <begin position="1"/>
        <end position="15"/>
    </location>
</feature>
<dbReference type="GO" id="GO:0004497">
    <property type="term" value="F:monooxygenase activity"/>
    <property type="evidence" value="ECO:0007669"/>
    <property type="project" value="UniProtKB-KW"/>
</dbReference>
<accession>G7GKD5</accession>
<comment type="caution">
    <text evidence="10">The sequence shown here is derived from an EMBL/GenBank/DDBJ whole genome shotgun (WGS) entry which is preliminary data.</text>
</comment>
<dbReference type="CDD" id="cd11030">
    <property type="entry name" value="CYP105-like"/>
    <property type="match status" value="1"/>
</dbReference>
<evidence type="ECO:0000256" key="9">
    <source>
        <dbReference type="SAM" id="MobiDB-lite"/>
    </source>
</evidence>
<keyword evidence="7 8" id="KW-0503">Monooxygenase</keyword>
<keyword evidence="11" id="KW-1185">Reference proteome</keyword>
<gene>
    <name evidence="10" type="ORF">GOAMR_11_00200</name>
</gene>
<evidence type="ECO:0000256" key="3">
    <source>
        <dbReference type="ARBA" id="ARBA00022617"/>
    </source>
</evidence>
<evidence type="ECO:0000256" key="2">
    <source>
        <dbReference type="ARBA" id="ARBA00010617"/>
    </source>
</evidence>
<dbReference type="Pfam" id="PF00067">
    <property type="entry name" value="p450"/>
    <property type="match status" value="1"/>
</dbReference>
<evidence type="ECO:0000313" key="11">
    <source>
        <dbReference type="Proteomes" id="UP000006023"/>
    </source>
</evidence>
<feature type="region of interest" description="Disordered" evidence="9">
    <location>
        <begin position="1"/>
        <end position="24"/>
    </location>
</feature>
<dbReference type="FunFam" id="1.10.630.10:FF:000018">
    <property type="entry name" value="Cytochrome P450 monooxygenase"/>
    <property type="match status" value="1"/>
</dbReference>
<comment type="cofactor">
    <cofactor evidence="1">
        <name>heme</name>
        <dbReference type="ChEBI" id="CHEBI:30413"/>
    </cofactor>
</comment>
<evidence type="ECO:0000256" key="7">
    <source>
        <dbReference type="ARBA" id="ARBA00023033"/>
    </source>
</evidence>
<dbReference type="InterPro" id="IPR036396">
    <property type="entry name" value="Cyt_P450_sf"/>
</dbReference>
<keyword evidence="4 8" id="KW-0479">Metal-binding</keyword>
<keyword evidence="6 8" id="KW-0408">Iron</keyword>
<evidence type="ECO:0000256" key="6">
    <source>
        <dbReference type="ARBA" id="ARBA00023004"/>
    </source>
</evidence>
<evidence type="ECO:0000256" key="5">
    <source>
        <dbReference type="ARBA" id="ARBA00023002"/>
    </source>
</evidence>
<reference evidence="10 11" key="1">
    <citation type="submission" date="2011-11" db="EMBL/GenBank/DDBJ databases">
        <title>Whole genome shotgun sequence of Gordonia amarae NBRC 15530.</title>
        <authorList>
            <person name="Takarada H."/>
            <person name="Hosoyama A."/>
            <person name="Tsuchikane K."/>
            <person name="Katsumata H."/>
            <person name="Yamazaki S."/>
            <person name="Fujita N."/>
        </authorList>
    </citation>
    <scope>NUCLEOTIDE SEQUENCE [LARGE SCALE GENOMIC DNA]</scope>
    <source>
        <strain evidence="10 11">NBRC 15530</strain>
    </source>
</reference>
<dbReference type="InterPro" id="IPR001128">
    <property type="entry name" value="Cyt_P450"/>
</dbReference>
<dbReference type="eggNOG" id="COG2124">
    <property type="taxonomic scope" value="Bacteria"/>
</dbReference>
<dbReference type="GO" id="GO:0020037">
    <property type="term" value="F:heme binding"/>
    <property type="evidence" value="ECO:0007669"/>
    <property type="project" value="InterPro"/>
</dbReference>
<dbReference type="Proteomes" id="UP000006023">
    <property type="component" value="Unassembled WGS sequence"/>
</dbReference>
<dbReference type="EMBL" id="BAED01000011">
    <property type="protein sequence ID" value="GAB04060.1"/>
    <property type="molecule type" value="Genomic_DNA"/>
</dbReference>
<name>G7GKD5_9ACTN</name>
<dbReference type="PRINTS" id="PR00385">
    <property type="entry name" value="P450"/>
</dbReference>
<dbReference type="PROSITE" id="PS00086">
    <property type="entry name" value="CYTOCHROME_P450"/>
    <property type="match status" value="1"/>
</dbReference>
<proteinExistence type="inferred from homology"/>
<evidence type="ECO:0000313" key="10">
    <source>
        <dbReference type="EMBL" id="GAB04060.1"/>
    </source>
</evidence>
<dbReference type="PRINTS" id="PR00359">
    <property type="entry name" value="BP450"/>
</dbReference>